<dbReference type="InterPro" id="IPR015022">
    <property type="entry name" value="MAST_pre-PK_dom"/>
</dbReference>
<reference evidence="3" key="2">
    <citation type="submission" date="2022-06" db="UniProtKB">
        <authorList>
            <consortium name="EnsemblMetazoa"/>
        </authorList>
    </citation>
    <scope>IDENTIFICATION</scope>
    <source>
        <strain evidence="3">DF5081</strain>
    </source>
</reference>
<dbReference type="GO" id="GO:0004674">
    <property type="term" value="F:protein serine/threonine kinase activity"/>
    <property type="evidence" value="ECO:0007669"/>
    <property type="project" value="InterPro"/>
</dbReference>
<feature type="compositionally biased region" description="Low complexity" evidence="1">
    <location>
        <begin position="78"/>
        <end position="111"/>
    </location>
</feature>
<feature type="region of interest" description="Disordered" evidence="1">
    <location>
        <begin position="194"/>
        <end position="220"/>
    </location>
</feature>
<evidence type="ECO:0000313" key="3">
    <source>
        <dbReference type="EnsemblMetazoa" id="CJA40292.1"/>
    </source>
</evidence>
<dbReference type="EnsemblMetazoa" id="CJA40292.1">
    <property type="protein sequence ID" value="CJA40292.1"/>
    <property type="gene ID" value="WBGene00216140"/>
</dbReference>
<evidence type="ECO:0000259" key="2">
    <source>
        <dbReference type="Pfam" id="PF08926"/>
    </source>
</evidence>
<dbReference type="GO" id="GO:0000287">
    <property type="term" value="F:magnesium ion binding"/>
    <property type="evidence" value="ECO:0007669"/>
    <property type="project" value="InterPro"/>
</dbReference>
<reference evidence="4" key="1">
    <citation type="submission" date="2010-08" db="EMBL/GenBank/DDBJ databases">
        <authorList>
            <consortium name="Caenorhabditis japonica Sequencing Consortium"/>
            <person name="Wilson R.K."/>
        </authorList>
    </citation>
    <scope>NUCLEOTIDE SEQUENCE [LARGE SCALE GENOMIC DNA]</scope>
    <source>
        <strain evidence="4">DF5081</strain>
    </source>
</reference>
<feature type="compositionally biased region" description="Low complexity" evidence="1">
    <location>
        <begin position="194"/>
        <end position="218"/>
    </location>
</feature>
<evidence type="ECO:0000256" key="1">
    <source>
        <dbReference type="SAM" id="MobiDB-lite"/>
    </source>
</evidence>
<proteinExistence type="predicted"/>
<feature type="compositionally biased region" description="Low complexity" evidence="1">
    <location>
        <begin position="145"/>
        <end position="162"/>
    </location>
</feature>
<protein>
    <submittedName>
        <fullName evidence="3">DUF1908 domain-containing protein</fullName>
    </submittedName>
</protein>
<dbReference type="Pfam" id="PF08926">
    <property type="entry name" value="DUF1908"/>
    <property type="match status" value="1"/>
</dbReference>
<dbReference type="GO" id="GO:0005524">
    <property type="term" value="F:ATP binding"/>
    <property type="evidence" value="ECO:0007669"/>
    <property type="project" value="InterPro"/>
</dbReference>
<feature type="domain" description="Microtubule-associated serine/threonine-protein kinase pre-PK" evidence="2">
    <location>
        <begin position="181"/>
        <end position="271"/>
    </location>
</feature>
<accession>A0A8R1EMX5</accession>
<dbReference type="Proteomes" id="UP000005237">
    <property type="component" value="Unassembled WGS sequence"/>
</dbReference>
<keyword evidence="4" id="KW-1185">Reference proteome</keyword>
<organism evidence="3 4">
    <name type="scientific">Caenorhabditis japonica</name>
    <dbReference type="NCBI Taxonomy" id="281687"/>
    <lineage>
        <taxon>Eukaryota</taxon>
        <taxon>Metazoa</taxon>
        <taxon>Ecdysozoa</taxon>
        <taxon>Nematoda</taxon>
        <taxon>Chromadorea</taxon>
        <taxon>Rhabditida</taxon>
        <taxon>Rhabditina</taxon>
        <taxon>Rhabditomorpha</taxon>
        <taxon>Rhabditoidea</taxon>
        <taxon>Rhabditidae</taxon>
        <taxon>Peloderinae</taxon>
        <taxon>Caenorhabditis</taxon>
    </lineage>
</organism>
<dbReference type="AlphaFoldDB" id="A0A8R1EMX5"/>
<feature type="region of interest" description="Disordered" evidence="1">
    <location>
        <begin position="75"/>
        <end position="162"/>
    </location>
</feature>
<evidence type="ECO:0000313" key="4">
    <source>
        <dbReference type="Proteomes" id="UP000005237"/>
    </source>
</evidence>
<sequence length="290" mass="30526">MIPPRRSFHRPGGGGGNDSSDSGTHNVERLLKKNRRRTMAIHGVEIEQTAASTGWSSASMTNLCRIRSSLGHSDPQLSFSSAFSTSTSSIHPAKSSASSISSARSPANRPSLHSSTSPVTLQRCRSPLRVPQRSTSSSHNFGAVGTSSGGAAHPSSSGSSVHSGAITLRTYSARNGSSLMAPVQDTRRWSLASLPSTSGYGTPGTGSNSGVSSQYSSSEQIGEMLESARITGPCRQNSSRFDSNDSYDDAASQQAAAQNSFLNRPRSRSLTQIGAFSEFSLNFLHILLVS</sequence>
<name>A0A8R1EMX5_CAEJA</name>
<feature type="region of interest" description="Disordered" evidence="1">
    <location>
        <begin position="1"/>
        <end position="25"/>
    </location>
</feature>